<gene>
    <name evidence="17" type="ORF">GNP93_04445</name>
</gene>
<evidence type="ECO:0000259" key="16">
    <source>
        <dbReference type="Pfam" id="PF04116"/>
    </source>
</evidence>
<evidence type="ECO:0000256" key="14">
    <source>
        <dbReference type="SAM" id="MobiDB-lite"/>
    </source>
</evidence>
<feature type="domain" description="Fatty acid hydroxylase" evidence="16">
    <location>
        <begin position="41"/>
        <end position="178"/>
    </location>
</feature>
<comment type="subcellular location">
    <subcellularLocation>
        <location evidence="2">Endoplasmic reticulum membrane</location>
        <topology evidence="2">Multi-pass membrane protein</topology>
    </subcellularLocation>
</comment>
<dbReference type="GO" id="GO:0005506">
    <property type="term" value="F:iron ion binding"/>
    <property type="evidence" value="ECO:0007669"/>
    <property type="project" value="InterPro"/>
</dbReference>
<sequence length="203" mass="23528">MLHYREFFTSPVIRLIAVMSLLGILLTCLQFDGYVTILALVLGALVYAFAEYVVHRYLLHEFPKLVPALYRGHVEHHKHPQELKYLFSPVYYDVLIYSAYIPMVWLVFRQFSVVVAVVTGSLLFQLYYQWMHYAAHRPIAPRTAWGRWMKKKHLLHHYKDEHAWYGVSHPVLDYALGTNKDKDQTTRNAGSDKGGSSSLDSAV</sequence>
<accession>A0A7X2Z955</accession>
<keyword evidence="13" id="KW-0275">Fatty acid biosynthesis</keyword>
<organism evidence="17 18">
    <name type="scientific">Paenibacillus validus</name>
    <dbReference type="NCBI Taxonomy" id="44253"/>
    <lineage>
        <taxon>Bacteria</taxon>
        <taxon>Bacillati</taxon>
        <taxon>Bacillota</taxon>
        <taxon>Bacilli</taxon>
        <taxon>Bacillales</taxon>
        <taxon>Paenibacillaceae</taxon>
        <taxon>Paenibacillus</taxon>
    </lineage>
</organism>
<evidence type="ECO:0000256" key="5">
    <source>
        <dbReference type="ARBA" id="ARBA00022723"/>
    </source>
</evidence>
<dbReference type="Pfam" id="PF04116">
    <property type="entry name" value="FA_hydroxylase"/>
    <property type="match status" value="1"/>
</dbReference>
<evidence type="ECO:0000256" key="8">
    <source>
        <dbReference type="ARBA" id="ARBA00022833"/>
    </source>
</evidence>
<evidence type="ECO:0000256" key="2">
    <source>
        <dbReference type="ARBA" id="ARBA00004477"/>
    </source>
</evidence>
<evidence type="ECO:0000256" key="7">
    <source>
        <dbReference type="ARBA" id="ARBA00022832"/>
    </source>
</evidence>
<feature type="transmembrane region" description="Helical" evidence="15">
    <location>
        <begin position="12"/>
        <end position="31"/>
    </location>
</feature>
<dbReference type="GO" id="GO:0006633">
    <property type="term" value="P:fatty acid biosynthetic process"/>
    <property type="evidence" value="ECO:0007669"/>
    <property type="project" value="UniProtKB-KW"/>
</dbReference>
<dbReference type="GO" id="GO:0080132">
    <property type="term" value="F:fatty acid 2-hydroxylase activity"/>
    <property type="evidence" value="ECO:0007669"/>
    <property type="project" value="InterPro"/>
</dbReference>
<evidence type="ECO:0000256" key="1">
    <source>
        <dbReference type="ARBA" id="ARBA00001947"/>
    </source>
</evidence>
<comment type="caution">
    <text evidence="17">The sequence shown here is derived from an EMBL/GenBank/DDBJ whole genome shotgun (WGS) entry which is preliminary data.</text>
</comment>
<feature type="transmembrane region" description="Helical" evidence="15">
    <location>
        <begin position="37"/>
        <end position="54"/>
    </location>
</feature>
<proteinExistence type="predicted"/>
<evidence type="ECO:0000256" key="13">
    <source>
        <dbReference type="ARBA" id="ARBA00023160"/>
    </source>
</evidence>
<keyword evidence="18" id="KW-1185">Reference proteome</keyword>
<evidence type="ECO:0000256" key="4">
    <source>
        <dbReference type="ARBA" id="ARBA00022692"/>
    </source>
</evidence>
<evidence type="ECO:0000256" key="9">
    <source>
        <dbReference type="ARBA" id="ARBA00022989"/>
    </source>
</evidence>
<dbReference type="PANTHER" id="PTHR12863:SF1">
    <property type="entry name" value="FATTY ACID 2-HYDROXYLASE"/>
    <property type="match status" value="1"/>
</dbReference>
<dbReference type="RefSeq" id="WP_054799282.1">
    <property type="nucleotide sequence ID" value="NZ_JARTHJ010000041.1"/>
</dbReference>
<evidence type="ECO:0000313" key="17">
    <source>
        <dbReference type="EMBL" id="MUG69923.1"/>
    </source>
</evidence>
<evidence type="ECO:0000256" key="11">
    <source>
        <dbReference type="ARBA" id="ARBA00023098"/>
    </source>
</evidence>
<keyword evidence="12 15" id="KW-0472">Membrane</keyword>
<feature type="transmembrane region" description="Helical" evidence="15">
    <location>
        <begin position="85"/>
        <end position="105"/>
    </location>
</feature>
<dbReference type="InterPro" id="IPR014430">
    <property type="entry name" value="Scs7"/>
</dbReference>
<dbReference type="AlphaFoldDB" id="A0A7X2Z955"/>
<keyword evidence="11" id="KW-0443">Lipid metabolism</keyword>
<protein>
    <submittedName>
        <fullName evidence="17">Fatty acid hydroxylase</fullName>
    </submittedName>
</protein>
<reference evidence="17 18" key="1">
    <citation type="submission" date="2019-11" db="EMBL/GenBank/DDBJ databases">
        <title>Draft genome sequences of five Paenibacillus species of dairy origin.</title>
        <authorList>
            <person name="Olajide A.M."/>
            <person name="Chen S."/>
            <person name="Lapointe G."/>
        </authorList>
    </citation>
    <scope>NUCLEOTIDE SEQUENCE [LARGE SCALE GENOMIC DNA]</scope>
    <source>
        <strain evidence="17 18">2CS3</strain>
    </source>
</reference>
<keyword evidence="7" id="KW-0276">Fatty acid metabolism</keyword>
<keyword evidence="10" id="KW-0560">Oxidoreductase</keyword>
<dbReference type="GO" id="GO:0016020">
    <property type="term" value="C:membrane"/>
    <property type="evidence" value="ECO:0007669"/>
    <property type="project" value="InterPro"/>
</dbReference>
<dbReference type="Proteomes" id="UP000450917">
    <property type="component" value="Unassembled WGS sequence"/>
</dbReference>
<dbReference type="EMBL" id="WNZX01000002">
    <property type="protein sequence ID" value="MUG69923.1"/>
    <property type="molecule type" value="Genomic_DNA"/>
</dbReference>
<dbReference type="InterPro" id="IPR006694">
    <property type="entry name" value="Fatty_acid_hydroxylase"/>
</dbReference>
<feature type="region of interest" description="Disordered" evidence="14">
    <location>
        <begin position="182"/>
        <end position="203"/>
    </location>
</feature>
<comment type="cofactor">
    <cofactor evidence="1">
        <name>Zn(2+)</name>
        <dbReference type="ChEBI" id="CHEBI:29105"/>
    </cofactor>
</comment>
<keyword evidence="4 15" id="KW-0812">Transmembrane</keyword>
<feature type="compositionally biased region" description="Low complexity" evidence="14">
    <location>
        <begin position="194"/>
        <end position="203"/>
    </location>
</feature>
<keyword evidence="6" id="KW-0256">Endoplasmic reticulum</keyword>
<evidence type="ECO:0000256" key="10">
    <source>
        <dbReference type="ARBA" id="ARBA00023002"/>
    </source>
</evidence>
<evidence type="ECO:0000256" key="6">
    <source>
        <dbReference type="ARBA" id="ARBA00022824"/>
    </source>
</evidence>
<keyword evidence="5" id="KW-0479">Metal-binding</keyword>
<evidence type="ECO:0000256" key="12">
    <source>
        <dbReference type="ARBA" id="ARBA00023136"/>
    </source>
</evidence>
<name>A0A7X2Z955_9BACL</name>
<evidence type="ECO:0000256" key="15">
    <source>
        <dbReference type="SAM" id="Phobius"/>
    </source>
</evidence>
<dbReference type="PANTHER" id="PTHR12863">
    <property type="entry name" value="FATTY ACID HYDROXYLASE"/>
    <property type="match status" value="1"/>
</dbReference>
<keyword evidence="9 15" id="KW-1133">Transmembrane helix</keyword>
<keyword evidence="3" id="KW-0444">Lipid biosynthesis</keyword>
<keyword evidence="8" id="KW-0862">Zinc</keyword>
<evidence type="ECO:0000256" key="3">
    <source>
        <dbReference type="ARBA" id="ARBA00022516"/>
    </source>
</evidence>
<evidence type="ECO:0000313" key="18">
    <source>
        <dbReference type="Proteomes" id="UP000450917"/>
    </source>
</evidence>
<feature type="transmembrane region" description="Helical" evidence="15">
    <location>
        <begin position="111"/>
        <end position="128"/>
    </location>
</feature>